<dbReference type="Pfam" id="PF23282">
    <property type="entry name" value="WHD_ROQ1"/>
    <property type="match status" value="1"/>
</dbReference>
<dbReference type="InterPro" id="IPR058192">
    <property type="entry name" value="WHD_ROQ1-like"/>
</dbReference>
<comment type="caution">
    <text evidence="3">The sequence shown here is derived from an EMBL/GenBank/DDBJ whole genome shotgun (WGS) entry which is preliminary data.</text>
</comment>
<dbReference type="Proteomes" id="UP001428341">
    <property type="component" value="Unassembled WGS sequence"/>
</dbReference>
<dbReference type="PANTHER" id="PTHR47481:SF22">
    <property type="entry name" value="RETROTRANSPOSON GAG DOMAIN-CONTAINING PROTEIN"/>
    <property type="match status" value="1"/>
</dbReference>
<dbReference type="AlphaFoldDB" id="A0AAP0ME42"/>
<evidence type="ECO:0000256" key="1">
    <source>
        <dbReference type="ARBA" id="ARBA00022737"/>
    </source>
</evidence>
<accession>A0AAP0ME42</accession>
<sequence length="487" mass="55517">MVDIGLNIIIISVNEEESNFMPIEATSEDATHESSFVKAELNQEGNLWMADLMMTLLHHSPLFYFSLREDVDLVMKFFNASGFYPEIGMSVLVDKSLIAIDSYDKITMHDLLQELGREIRTEKIEGICLDMSKAKEIRLNPNTFTKMPKLRFLKFYSSSFNGENKCKISYLQDPGFGEVKYLHWYGYPLKSLPSVKEAHNAWKDAAHLDRSNYLLWRSQVLALIRGNRLEDFVTGARSVRLLLTEADGSTQQVENPEYQIWRSQDQTLLGWLLSSLSEGILSLVINCESSFDIWKTLEKKFGVQSEARVLQLRYELNTLKKEALSVEDYCIKMKAIADKLASAGSSITKKDLMLTILNGLGSGYRDIATFITGSRMEFDYAYALLLTHETRLEQEQGDKSMFNANYAYTNAYYPRADFAQPRGSFKRGGYSGGRTPFFPRGNMNYSPRMFNGGFRNGYGRGFFPGNNCCANFNELASARIYCSVDQW</sequence>
<gene>
    <name evidence="3" type="ORF">WN944_015492</name>
</gene>
<dbReference type="PANTHER" id="PTHR47481">
    <property type="match status" value="1"/>
</dbReference>
<evidence type="ECO:0000259" key="2">
    <source>
        <dbReference type="Pfam" id="PF23282"/>
    </source>
</evidence>
<reference evidence="3 4" key="1">
    <citation type="submission" date="2024-05" db="EMBL/GenBank/DDBJ databases">
        <title>Haplotype-resolved chromosome-level genome assembly of Huyou (Citrus changshanensis).</title>
        <authorList>
            <person name="Miao C."/>
            <person name="Chen W."/>
            <person name="Wu Y."/>
            <person name="Wang L."/>
            <person name="Zhao S."/>
            <person name="Grierson D."/>
            <person name="Xu C."/>
            <person name="Chen K."/>
        </authorList>
    </citation>
    <scope>NUCLEOTIDE SEQUENCE [LARGE SCALE GENOMIC DNA]</scope>
    <source>
        <strain evidence="3">01-14</strain>
        <tissue evidence="3">Leaf</tissue>
    </source>
</reference>
<dbReference type="Pfam" id="PF14223">
    <property type="entry name" value="Retrotran_gag_2"/>
    <property type="match status" value="1"/>
</dbReference>
<dbReference type="EMBL" id="JBCGBO010000005">
    <property type="protein sequence ID" value="KAK9200295.1"/>
    <property type="molecule type" value="Genomic_DNA"/>
</dbReference>
<organism evidence="3 4">
    <name type="scientific">Citrus x changshan-huyou</name>
    <dbReference type="NCBI Taxonomy" id="2935761"/>
    <lineage>
        <taxon>Eukaryota</taxon>
        <taxon>Viridiplantae</taxon>
        <taxon>Streptophyta</taxon>
        <taxon>Embryophyta</taxon>
        <taxon>Tracheophyta</taxon>
        <taxon>Spermatophyta</taxon>
        <taxon>Magnoliopsida</taxon>
        <taxon>eudicotyledons</taxon>
        <taxon>Gunneridae</taxon>
        <taxon>Pentapetalae</taxon>
        <taxon>rosids</taxon>
        <taxon>malvids</taxon>
        <taxon>Sapindales</taxon>
        <taxon>Rutaceae</taxon>
        <taxon>Aurantioideae</taxon>
        <taxon>Citrus</taxon>
    </lineage>
</organism>
<name>A0AAP0ME42_9ROSI</name>
<keyword evidence="4" id="KW-1185">Reference proteome</keyword>
<evidence type="ECO:0000313" key="4">
    <source>
        <dbReference type="Proteomes" id="UP001428341"/>
    </source>
</evidence>
<proteinExistence type="predicted"/>
<evidence type="ECO:0000313" key="3">
    <source>
        <dbReference type="EMBL" id="KAK9200295.1"/>
    </source>
</evidence>
<keyword evidence="1" id="KW-0677">Repeat</keyword>
<protein>
    <recommendedName>
        <fullName evidence="2">Disease resistance protein Roq1-like winged-helix domain-containing protein</fullName>
    </recommendedName>
</protein>
<feature type="domain" description="Disease resistance protein Roq1-like winged-helix" evidence="2">
    <location>
        <begin position="69"/>
        <end position="120"/>
    </location>
</feature>